<gene>
    <name evidence="4" type="ORF">A544_0396</name>
</gene>
<dbReference type="SUPFAM" id="SSF55729">
    <property type="entry name" value="Acyl-CoA N-acyltransferases (Nat)"/>
    <property type="match status" value="1"/>
</dbReference>
<evidence type="ECO:0000256" key="1">
    <source>
        <dbReference type="ARBA" id="ARBA00022679"/>
    </source>
</evidence>
<sequence length="165" mass="18069">MELTIMTNTSPRAPLVIREDDLSGEATRALVALHLAGMHDNSPPEQVFALDLSGLQAPDITFWSVWRGEQIAGIGALKMLPDGSGELKSMRTHPQCLRQGVAARLLVHIQGEARRRGLRRLSLETGSGPAFEPALALYRQHGFVNGEAFAEYTAGEFNQFLHLPL</sequence>
<organism evidence="4 5">
    <name type="scientific">Dickeya solani D s0432-1</name>
    <dbReference type="NCBI Taxonomy" id="1231725"/>
    <lineage>
        <taxon>Bacteria</taxon>
        <taxon>Pseudomonadati</taxon>
        <taxon>Pseudomonadota</taxon>
        <taxon>Gammaproteobacteria</taxon>
        <taxon>Enterobacterales</taxon>
        <taxon>Pectobacteriaceae</taxon>
        <taxon>Dickeya</taxon>
    </lineage>
</organism>
<dbReference type="AlphaFoldDB" id="A0AAV3KG32"/>
<dbReference type="Proteomes" id="UP000017142">
    <property type="component" value="Unassembled WGS sequence"/>
</dbReference>
<reference evidence="5" key="1">
    <citation type="journal article" date="2013" name="Diversity">
        <title>Genome Sequence of Dickeya solani, a New soft Rot Pathogen of Potato, Suggests its Emergence May Be Related to a Novel Combination of Non-Ribosomal Peptide/Polyketide Synthetase Clusters.</title>
        <authorList>
            <person name="Garlant L."/>
            <person name="Koskinen P."/>
            <person name="Rouhiainen L."/>
            <person name="Laine P."/>
            <person name="Paulin L."/>
            <person name="Auvinen P."/>
            <person name="Holm L."/>
            <person name="Pirhonen M."/>
        </authorList>
    </citation>
    <scope>NUCLEOTIDE SEQUENCE [LARGE SCALE GENOMIC DNA]</scope>
    <source>
        <strain evidence="5">D s0432-1</strain>
    </source>
</reference>
<dbReference type="InterPro" id="IPR000182">
    <property type="entry name" value="GNAT_dom"/>
</dbReference>
<dbReference type="Pfam" id="PF00583">
    <property type="entry name" value="Acetyltransf_1"/>
    <property type="match status" value="1"/>
</dbReference>
<evidence type="ECO:0000256" key="2">
    <source>
        <dbReference type="ARBA" id="ARBA00023315"/>
    </source>
</evidence>
<accession>A0AAV3KG32</accession>
<comment type="caution">
    <text evidence="4">The sequence shown here is derived from an EMBL/GenBank/DDBJ whole genome shotgun (WGS) entry which is preliminary data.</text>
</comment>
<proteinExistence type="predicted"/>
<feature type="domain" description="N-acetyltransferase" evidence="3">
    <location>
        <begin position="15"/>
        <end position="165"/>
    </location>
</feature>
<dbReference type="Gene3D" id="3.40.630.30">
    <property type="match status" value="1"/>
</dbReference>
<name>A0AAV3KG32_9GAMM</name>
<keyword evidence="1" id="KW-0808">Transferase</keyword>
<keyword evidence="2" id="KW-0012">Acyltransferase</keyword>
<dbReference type="PANTHER" id="PTHR43877:SF5">
    <property type="entry name" value="BLL8307 PROTEIN"/>
    <property type="match status" value="1"/>
</dbReference>
<dbReference type="InterPro" id="IPR050832">
    <property type="entry name" value="Bact_Acetyltransf"/>
</dbReference>
<dbReference type="EMBL" id="AMWE01000001">
    <property type="protein sequence ID" value="ERO59425.1"/>
    <property type="molecule type" value="Genomic_DNA"/>
</dbReference>
<dbReference type="PROSITE" id="PS51186">
    <property type="entry name" value="GNAT"/>
    <property type="match status" value="1"/>
</dbReference>
<dbReference type="CDD" id="cd04301">
    <property type="entry name" value="NAT_SF"/>
    <property type="match status" value="1"/>
</dbReference>
<evidence type="ECO:0000313" key="4">
    <source>
        <dbReference type="EMBL" id="ERO59425.1"/>
    </source>
</evidence>
<evidence type="ECO:0000259" key="3">
    <source>
        <dbReference type="PROSITE" id="PS51186"/>
    </source>
</evidence>
<dbReference type="InterPro" id="IPR016181">
    <property type="entry name" value="Acyl_CoA_acyltransferase"/>
</dbReference>
<protein>
    <submittedName>
        <fullName evidence="4">N-acetyltransferase yedL</fullName>
    </submittedName>
</protein>
<evidence type="ECO:0000313" key="5">
    <source>
        <dbReference type="Proteomes" id="UP000017142"/>
    </source>
</evidence>
<dbReference type="GO" id="GO:0016747">
    <property type="term" value="F:acyltransferase activity, transferring groups other than amino-acyl groups"/>
    <property type="evidence" value="ECO:0007669"/>
    <property type="project" value="InterPro"/>
</dbReference>
<dbReference type="PANTHER" id="PTHR43877">
    <property type="entry name" value="AMINOALKYLPHOSPHONATE N-ACETYLTRANSFERASE-RELATED-RELATED"/>
    <property type="match status" value="1"/>
</dbReference>